<feature type="domain" description="MalT-like winged helix" evidence="3">
    <location>
        <begin position="276"/>
        <end position="354"/>
    </location>
</feature>
<sequence length="695" mass="77408">MNWNNWSHGRLSPPDFAFEYVPTRALASLRSRSLPRLTVVTAPPGYGKTVLLSTIYRWLCSTGERCLWLTLDERERDVRSVFALLRQAMAGSGQMGDEADIQLASAIADPVDMIDPGHAMEVVVSDLRRLPGRTVVFIDNLDVCVDPMIAVFVERLTFHRAPNVHLVVSSVRNLPIDFVRMKLEVDGLMLGTEQLSFDRNETRQLFAMSGLARLDDGIILDIHAHTEGWPAAVRLAQVLFSEQRQFAQSTSSGSFTSTPLRDFNGDQKDISRVLTERVLAIIDPAHVRFLMEIALVREFSADLAEFITGNPSAREWLDDLLQRNLLIFAVGGGRRWFRLHTLLREHLLQESRERILPVRRTEVLKRAARWYTDRKDYVSALGSALEAPDVQQAENLIGRIARHVAADCGQMSILVEWSETLVDLGGHLPVQAQGWYVWALCHLMQYEKAKWALDILDRRISGSPPFPAAAGEVADLSFLRIVLAVSTDALDVAHAQALIWLDNAEHYDPLHVGTIAAVAAMAALDRGDLSEGERHLDFAEGAIERSHSMFVRAWIGILRAILELSRARPDVADRILSNVRVRVAAELGENSSVITIIDSVHARVLTDLGLFSAAYVPMMRSMQTVNHHGVPVTAELGLGACVAMRSGQDLDDASNTSLDEIARRYAPRIMTILSAQRIRRRLHCVTLPANFGSLS</sequence>
<dbReference type="eggNOG" id="COG2909">
    <property type="taxonomic scope" value="Bacteria"/>
</dbReference>
<dbReference type="Proteomes" id="UP000001817">
    <property type="component" value="Chromosome 1"/>
</dbReference>
<evidence type="ECO:0000313" key="4">
    <source>
        <dbReference type="EMBL" id="ABE29424.1"/>
    </source>
</evidence>
<dbReference type="EMBL" id="CP000270">
    <property type="protein sequence ID" value="ABE29424.1"/>
    <property type="molecule type" value="Genomic_DNA"/>
</dbReference>
<dbReference type="InterPro" id="IPR027417">
    <property type="entry name" value="P-loop_NTPase"/>
</dbReference>
<dbReference type="Pfam" id="PF24883">
    <property type="entry name" value="NPHP3_N"/>
    <property type="match status" value="1"/>
</dbReference>
<dbReference type="AlphaFoldDB" id="Q143R5"/>
<accession>Q143R5</accession>
<protein>
    <submittedName>
        <fullName evidence="4">MalT</fullName>
    </submittedName>
</protein>
<name>Q143R5_PARXL</name>
<keyword evidence="1" id="KW-0677">Repeat</keyword>
<dbReference type="InterPro" id="IPR059106">
    <property type="entry name" value="WHD_MalT"/>
</dbReference>
<feature type="domain" description="Nephrocystin 3-like N-terminal" evidence="2">
    <location>
        <begin position="32"/>
        <end position="170"/>
    </location>
</feature>
<dbReference type="SUPFAM" id="SSF52540">
    <property type="entry name" value="P-loop containing nucleoside triphosphate hydrolases"/>
    <property type="match status" value="1"/>
</dbReference>
<evidence type="ECO:0000259" key="3">
    <source>
        <dbReference type="Pfam" id="PF25873"/>
    </source>
</evidence>
<dbReference type="Pfam" id="PF25873">
    <property type="entry name" value="WHD_MalT"/>
    <property type="match status" value="1"/>
</dbReference>
<dbReference type="InterPro" id="IPR056884">
    <property type="entry name" value="NPHP3-like_N"/>
</dbReference>
<organism evidence="4 5">
    <name type="scientific">Paraburkholderia xenovorans (strain LB400)</name>
    <dbReference type="NCBI Taxonomy" id="266265"/>
    <lineage>
        <taxon>Bacteria</taxon>
        <taxon>Pseudomonadati</taxon>
        <taxon>Pseudomonadota</taxon>
        <taxon>Betaproteobacteria</taxon>
        <taxon>Burkholderiales</taxon>
        <taxon>Burkholderiaceae</taxon>
        <taxon>Paraburkholderia</taxon>
    </lineage>
</organism>
<evidence type="ECO:0000259" key="2">
    <source>
        <dbReference type="Pfam" id="PF24883"/>
    </source>
</evidence>
<gene>
    <name evidence="4" type="ORF">Bxe_A3564</name>
</gene>
<evidence type="ECO:0000256" key="1">
    <source>
        <dbReference type="ARBA" id="ARBA00022737"/>
    </source>
</evidence>
<evidence type="ECO:0000313" key="5">
    <source>
        <dbReference type="Proteomes" id="UP000001817"/>
    </source>
</evidence>
<dbReference type="Gene3D" id="3.40.50.300">
    <property type="entry name" value="P-loop containing nucleotide triphosphate hydrolases"/>
    <property type="match status" value="1"/>
</dbReference>
<proteinExistence type="predicted"/>
<reference evidence="4 5" key="1">
    <citation type="journal article" date="2006" name="Proc. Natl. Acad. Sci. U.S.A.">
        <title>Burkholderia xenovorans LB400 harbors a multi-replicon, 9.73-Mbp genome shaped for versatility.</title>
        <authorList>
            <person name="Chain P.S."/>
            <person name="Denef V.J."/>
            <person name="Konstantinidis K.T."/>
            <person name="Vergez L.M."/>
            <person name="Agullo L."/>
            <person name="Reyes V.L."/>
            <person name="Hauser L."/>
            <person name="Cordova M."/>
            <person name="Gomez L."/>
            <person name="Gonzalez M."/>
            <person name="Land M."/>
            <person name="Lao V."/>
            <person name="Larimer F."/>
            <person name="LiPuma J.J."/>
            <person name="Mahenthiralingam E."/>
            <person name="Malfatti S.A."/>
            <person name="Marx C.J."/>
            <person name="Parnell J.J."/>
            <person name="Ramette A."/>
            <person name="Richardson P."/>
            <person name="Seeger M."/>
            <person name="Smith D."/>
            <person name="Spilker T."/>
            <person name="Sul W.J."/>
            <person name="Tsoi T.V."/>
            <person name="Ulrich L.E."/>
            <person name="Zhulin I.B."/>
            <person name="Tiedje J.M."/>
        </authorList>
    </citation>
    <scope>NUCLEOTIDE SEQUENCE [LARGE SCALE GENOMIC DNA]</scope>
    <source>
        <strain evidence="4 5">LB400</strain>
    </source>
</reference>
<dbReference type="KEGG" id="bxe:Bxe_A3564"/>
<dbReference type="STRING" id="266265.Bxe_A3564"/>
<keyword evidence="5" id="KW-1185">Reference proteome</keyword>